<feature type="compositionally biased region" description="Low complexity" evidence="1">
    <location>
        <begin position="687"/>
        <end position="699"/>
    </location>
</feature>
<feature type="compositionally biased region" description="Basic and acidic residues" evidence="1">
    <location>
        <begin position="391"/>
        <end position="407"/>
    </location>
</feature>
<evidence type="ECO:0000256" key="1">
    <source>
        <dbReference type="SAM" id="MobiDB-lite"/>
    </source>
</evidence>
<organism evidence="2 3">
    <name type="scientific">Popillia japonica</name>
    <name type="common">Japanese beetle</name>
    <dbReference type="NCBI Taxonomy" id="7064"/>
    <lineage>
        <taxon>Eukaryota</taxon>
        <taxon>Metazoa</taxon>
        <taxon>Ecdysozoa</taxon>
        <taxon>Arthropoda</taxon>
        <taxon>Hexapoda</taxon>
        <taxon>Insecta</taxon>
        <taxon>Pterygota</taxon>
        <taxon>Neoptera</taxon>
        <taxon>Endopterygota</taxon>
        <taxon>Coleoptera</taxon>
        <taxon>Polyphaga</taxon>
        <taxon>Scarabaeiformia</taxon>
        <taxon>Scarabaeidae</taxon>
        <taxon>Rutelinae</taxon>
        <taxon>Popillia</taxon>
    </lineage>
</organism>
<evidence type="ECO:0000313" key="3">
    <source>
        <dbReference type="Proteomes" id="UP001458880"/>
    </source>
</evidence>
<keyword evidence="3" id="KW-1185">Reference proteome</keyword>
<name>A0AAW1N7X7_POPJA</name>
<reference evidence="2 3" key="1">
    <citation type="journal article" date="2024" name="BMC Genomics">
        <title>De novo assembly and annotation of Popillia japonica's genome with initial clues to its potential as an invasive pest.</title>
        <authorList>
            <person name="Cucini C."/>
            <person name="Boschi S."/>
            <person name="Funari R."/>
            <person name="Cardaioli E."/>
            <person name="Iannotti N."/>
            <person name="Marturano G."/>
            <person name="Paoli F."/>
            <person name="Bruttini M."/>
            <person name="Carapelli A."/>
            <person name="Frati F."/>
            <person name="Nardi F."/>
        </authorList>
    </citation>
    <scope>NUCLEOTIDE SEQUENCE [LARGE SCALE GENOMIC DNA]</scope>
    <source>
        <strain evidence="2">DMR45628</strain>
    </source>
</reference>
<evidence type="ECO:0000313" key="2">
    <source>
        <dbReference type="EMBL" id="KAK9754535.1"/>
    </source>
</evidence>
<feature type="compositionally biased region" description="Basic and acidic residues" evidence="1">
    <location>
        <begin position="200"/>
        <end position="209"/>
    </location>
</feature>
<feature type="compositionally biased region" description="Basic and acidic residues" evidence="1">
    <location>
        <begin position="585"/>
        <end position="598"/>
    </location>
</feature>
<feature type="compositionally biased region" description="Basic and acidic residues" evidence="1">
    <location>
        <begin position="415"/>
        <end position="430"/>
    </location>
</feature>
<feature type="region of interest" description="Disordered" evidence="1">
    <location>
        <begin position="234"/>
        <end position="519"/>
    </location>
</feature>
<feature type="compositionally biased region" description="Basic and acidic residues" evidence="1">
    <location>
        <begin position="561"/>
        <end position="572"/>
    </location>
</feature>
<dbReference type="EMBL" id="JASPKY010000006">
    <property type="protein sequence ID" value="KAK9754535.1"/>
    <property type="molecule type" value="Genomic_DNA"/>
</dbReference>
<sequence length="837" mass="94056">MNKILCEKRISSEKKTGVSTKIKLTAVEDKADLHSRGRRVSGEKLAVVFENGYDDKSIFKSEVEDCVTSDEFSQVSSVYRSDSAKFSETDAEPVSSETESSYKLDIQTMSERSFESAKLSTRSAAYDVESPHTDATEYSVSHIESIIEGSYETKSHSECQVLNELQTDFEEDGEEKYSVEFSEHSMSTTSPSTTVKTQKSRKEMDSITRDDYEVHREDIEMKGDVLKITMRREDAEKSAKMKSATSVTKTRKIVKKTSDTKDELKTHRGFSPGARVKQVKAESDADVSSDDERKDHLIRGKILKKTSSSKSSSEIIRDKTYIPRLIKSPIRKVYSSDSTSTDTAATTTKRYEPKRKQKTTTVPPRESPKPPQLVRKYDNRVHGYMQSTVSRDMKIDKSVKEMMETKKSAPYTLYKTKDKKESENIKEKSKQSPRAQTPKSPRSSVEKRESKTSTEKKTYKSDTTKTRYKTKETHKTTTETQRESRSIAEVRKDVRVSKESSARKKARSPAVLEKSKEAKDVRDTICNGLPTPVVKTHKIEMVPKIESPKPSASPTKLKRAMPVEDHIRKVSISDRLSSKPSVKPSEIDKPVQDAEASHSRSVTPSTHAEKPQGHVERTPSSSSLPGSPVRVRSANGGTKVLTSEVFTRSHDHAGSIEVIYKQPYDNLKKVASGLREAEFSMIDTTDSSLSESVALPSSPSDHDISSEANGKFKSISPSSPKRRSLDSIHEMKHRVSDLITCALIPEHQGTEDFEEIQRRFALQGKEEALTDLPRRLLSQFEDITDTDITAQMERQPTVDPFRTGTTISVLPETTDVSTHSMAYTVTKEVYVNKLHFS</sequence>
<feature type="region of interest" description="Disordered" evidence="1">
    <location>
        <begin position="685"/>
        <end position="724"/>
    </location>
</feature>
<accession>A0AAW1N7X7</accession>
<comment type="caution">
    <text evidence="2">The sequence shown here is derived from an EMBL/GenBank/DDBJ whole genome shotgun (WGS) entry which is preliminary data.</text>
</comment>
<feature type="region of interest" description="Disordered" evidence="1">
    <location>
        <begin position="169"/>
        <end position="209"/>
    </location>
</feature>
<protein>
    <submittedName>
        <fullName evidence="2">Uncharacterized protein</fullName>
    </submittedName>
</protein>
<feature type="compositionally biased region" description="Polar residues" evidence="1">
    <location>
        <begin position="184"/>
        <end position="197"/>
    </location>
</feature>
<proteinExistence type="predicted"/>
<feature type="compositionally biased region" description="Low complexity" evidence="1">
    <location>
        <begin position="335"/>
        <end position="348"/>
    </location>
</feature>
<feature type="compositionally biased region" description="Basic and acidic residues" evidence="1">
    <location>
        <begin position="607"/>
        <end position="617"/>
    </location>
</feature>
<dbReference type="Proteomes" id="UP001458880">
    <property type="component" value="Unassembled WGS sequence"/>
</dbReference>
<feature type="compositionally biased region" description="Basic and acidic residues" evidence="1">
    <location>
        <begin position="256"/>
        <end position="266"/>
    </location>
</feature>
<dbReference type="AlphaFoldDB" id="A0AAW1N7X7"/>
<gene>
    <name evidence="2" type="ORF">QE152_g1081</name>
</gene>
<feature type="compositionally biased region" description="Basic and acidic residues" evidence="1">
    <location>
        <begin position="444"/>
        <end position="502"/>
    </location>
</feature>
<feature type="region of interest" description="Disordered" evidence="1">
    <location>
        <begin position="540"/>
        <end position="636"/>
    </location>
</feature>